<dbReference type="RefSeq" id="WP_013194140.1">
    <property type="nucleotide sequence ID" value="NC_014253.1"/>
</dbReference>
<dbReference type="OrthoDB" id="387061at2157"/>
<dbReference type="STRING" id="644295.Metev_0666"/>
<evidence type="ECO:0000259" key="1">
    <source>
        <dbReference type="Pfam" id="PF18864"/>
    </source>
</evidence>
<evidence type="ECO:0000313" key="3">
    <source>
        <dbReference type="Proteomes" id="UP000000391"/>
    </source>
</evidence>
<dbReference type="Proteomes" id="UP000000391">
    <property type="component" value="Chromosome"/>
</dbReference>
<evidence type="ECO:0000313" key="2">
    <source>
        <dbReference type="EMBL" id="ADI73572.1"/>
    </source>
</evidence>
<dbReference type="HOGENOM" id="CLU_887421_0_0_2"/>
<dbReference type="InterPro" id="IPR041304">
    <property type="entry name" value="AbiTii"/>
</dbReference>
<dbReference type="EMBL" id="CP002069">
    <property type="protein sequence ID" value="ADI73572.1"/>
    <property type="molecule type" value="Genomic_DNA"/>
</dbReference>
<proteinExistence type="predicted"/>
<reference evidence="2 3" key="1">
    <citation type="submission" date="2010-06" db="EMBL/GenBank/DDBJ databases">
        <title>Complete sequence chromosome of Methanohalobium evestigatum Z-7303.</title>
        <authorList>
            <consortium name="US DOE Joint Genome Institute"/>
            <person name="Lucas S."/>
            <person name="Copeland A."/>
            <person name="Lapidus A."/>
            <person name="Cheng J.-F."/>
            <person name="Bruce D."/>
            <person name="Goodwin L."/>
            <person name="Pitluck S."/>
            <person name="Saunders E."/>
            <person name="Detter J.C."/>
            <person name="Han C."/>
            <person name="Tapia R."/>
            <person name="Land M."/>
            <person name="Hauser L."/>
            <person name="Kyrpides N."/>
            <person name="Mikhailova N."/>
            <person name="Sieprawska-Lupa M."/>
            <person name="Whitman W.B."/>
            <person name="Anderson I."/>
            <person name="Woyke T."/>
        </authorList>
    </citation>
    <scope>NUCLEOTIDE SEQUENCE [LARGE SCALE GENOMIC DNA]</scope>
    <source>
        <strain evidence="3">ATCC BAA-1072 / DSM 3721 / NBRC 107634 / OCM 161 / Z-7303</strain>
    </source>
</reference>
<dbReference type="Pfam" id="PF18864">
    <property type="entry name" value="AbiTii"/>
    <property type="match status" value="1"/>
</dbReference>
<gene>
    <name evidence="2" type="ordered locus">Metev_0666</name>
</gene>
<accession>D7E6U8</accession>
<dbReference type="AlphaFoldDB" id="D7E6U8"/>
<sequence length="313" mass="36688">MVTKNDEIIKRAEEIVDTIENLHNCNLDNSMHFLNSILIKYKHLAKLVEDTDEIKWINCELNGYSNEKVPSYRIIKYGNSYGYIKYSIYDLMEWINNYKRKSFLIRSLNPNESIDVPQIPVSPYILKKIMYKIIFIVIHNKTINILYNSKFGKIESDIFDENHKHVDNKLNETCPEALKSLTKIYEDLSRSEETFDYRQVASGCRKVLQEFADTVFEPRDKKREGLDDKLHPVGQDNWVNRIIAYVEDNIKSDTDAEFINSHIGYLANYLEMTYKLTNKGEHEKISKEFANRCVINTYLVLGEVINLTNGDNE</sequence>
<name>D7E6U8_METEZ</name>
<dbReference type="GeneID" id="9346288"/>
<keyword evidence="3" id="KW-1185">Reference proteome</keyword>
<feature type="domain" description="AbiTii" evidence="1">
    <location>
        <begin position="19"/>
        <end position="171"/>
    </location>
</feature>
<organism evidence="2 3">
    <name type="scientific">Methanohalobium evestigatum (strain ATCC BAA-1072 / DSM 3721 / NBRC 107634 / OCM 161 / Z-7303)</name>
    <dbReference type="NCBI Taxonomy" id="644295"/>
    <lineage>
        <taxon>Archaea</taxon>
        <taxon>Methanobacteriati</taxon>
        <taxon>Methanobacteriota</taxon>
        <taxon>Stenosarchaea group</taxon>
        <taxon>Methanomicrobia</taxon>
        <taxon>Methanosarcinales</taxon>
        <taxon>Methanosarcinaceae</taxon>
        <taxon>Methanohalobium</taxon>
    </lineage>
</organism>
<protein>
    <recommendedName>
        <fullName evidence="1">AbiTii domain-containing protein</fullName>
    </recommendedName>
</protein>
<dbReference type="KEGG" id="mev:Metev_0666"/>